<evidence type="ECO:0000313" key="1">
    <source>
        <dbReference type="EMBL" id="CAB9501070.1"/>
    </source>
</evidence>
<gene>
    <name evidence="1" type="ORF">SEMRO_99_G050790.1</name>
</gene>
<reference evidence="1" key="1">
    <citation type="submission" date="2020-06" db="EMBL/GenBank/DDBJ databases">
        <authorList>
            <consortium name="Plant Systems Biology data submission"/>
        </authorList>
    </citation>
    <scope>NUCLEOTIDE SEQUENCE</scope>
    <source>
        <strain evidence="1">D6</strain>
    </source>
</reference>
<name>A0A9N8H6G0_9STRA</name>
<proteinExistence type="predicted"/>
<evidence type="ECO:0000313" key="2">
    <source>
        <dbReference type="Proteomes" id="UP001153069"/>
    </source>
</evidence>
<accession>A0A9N8H6G0</accession>
<organism evidence="1 2">
    <name type="scientific">Seminavis robusta</name>
    <dbReference type="NCBI Taxonomy" id="568900"/>
    <lineage>
        <taxon>Eukaryota</taxon>
        <taxon>Sar</taxon>
        <taxon>Stramenopiles</taxon>
        <taxon>Ochrophyta</taxon>
        <taxon>Bacillariophyta</taxon>
        <taxon>Bacillariophyceae</taxon>
        <taxon>Bacillariophycidae</taxon>
        <taxon>Naviculales</taxon>
        <taxon>Naviculaceae</taxon>
        <taxon>Seminavis</taxon>
    </lineage>
</organism>
<dbReference type="Proteomes" id="UP001153069">
    <property type="component" value="Unassembled WGS sequence"/>
</dbReference>
<keyword evidence="2" id="KW-1185">Reference proteome</keyword>
<protein>
    <submittedName>
        <fullName evidence="1">Uncharacterized protein</fullName>
    </submittedName>
</protein>
<dbReference type="EMBL" id="CAICTM010000098">
    <property type="protein sequence ID" value="CAB9501070.1"/>
    <property type="molecule type" value="Genomic_DNA"/>
</dbReference>
<comment type="caution">
    <text evidence="1">The sequence shown here is derived from an EMBL/GenBank/DDBJ whole genome shotgun (WGS) entry which is preliminary data.</text>
</comment>
<sequence length="208" mass="23810">MLDISWYIREKFPNDKLKKFLKKGGGGSAVEFCCEVTGAELDVMRGETIHLQKKSANETTFQRRMDEICDLFKNTNEPALVSEFKIERDFTTPNKFVYDDEVDQQAYYDYGLECKKPHGVRVLHSMVMLGLKKEPSGKVWFLLQNFWASKYLVLASGEYLASCGAVVTFAPKSVTVDLKENFTVINAHYMETEVGPEEEEYCPEESSH</sequence>
<dbReference type="AlphaFoldDB" id="A0A9N8H6G0"/>